<comment type="caution">
    <text evidence="1">The sequence shown here is derived from an EMBL/GenBank/DDBJ whole genome shotgun (WGS) entry which is preliminary data.</text>
</comment>
<evidence type="ECO:0000313" key="1">
    <source>
        <dbReference type="EMBL" id="KAJ7566765.1"/>
    </source>
</evidence>
<gene>
    <name evidence="1" type="ORF">O6H91_02G117500</name>
</gene>
<accession>A0ACC2EK47</accession>
<protein>
    <submittedName>
        <fullName evidence="1">Uncharacterized protein</fullName>
    </submittedName>
</protein>
<dbReference type="EMBL" id="CM055093">
    <property type="protein sequence ID" value="KAJ7566765.1"/>
    <property type="molecule type" value="Genomic_DNA"/>
</dbReference>
<dbReference type="Proteomes" id="UP001162992">
    <property type="component" value="Chromosome 2"/>
</dbReference>
<keyword evidence="2" id="KW-1185">Reference proteome</keyword>
<evidence type="ECO:0000313" key="2">
    <source>
        <dbReference type="Proteomes" id="UP001162992"/>
    </source>
</evidence>
<name>A0ACC2EK47_DIPCM</name>
<reference evidence="2" key="1">
    <citation type="journal article" date="2024" name="Proc. Natl. Acad. Sci. U.S.A.">
        <title>Extraordinary preservation of gene collinearity over three hundred million years revealed in homosporous lycophytes.</title>
        <authorList>
            <person name="Li C."/>
            <person name="Wickell D."/>
            <person name="Kuo L.Y."/>
            <person name="Chen X."/>
            <person name="Nie B."/>
            <person name="Liao X."/>
            <person name="Peng D."/>
            <person name="Ji J."/>
            <person name="Jenkins J."/>
            <person name="Williams M."/>
            <person name="Shu S."/>
            <person name="Plott C."/>
            <person name="Barry K."/>
            <person name="Rajasekar S."/>
            <person name="Grimwood J."/>
            <person name="Han X."/>
            <person name="Sun S."/>
            <person name="Hou Z."/>
            <person name="He W."/>
            <person name="Dai G."/>
            <person name="Sun C."/>
            <person name="Schmutz J."/>
            <person name="Leebens-Mack J.H."/>
            <person name="Li F.W."/>
            <person name="Wang L."/>
        </authorList>
    </citation>
    <scope>NUCLEOTIDE SEQUENCE [LARGE SCALE GENOMIC DNA]</scope>
    <source>
        <strain evidence="2">cv. PW_Plant_1</strain>
    </source>
</reference>
<organism evidence="1 2">
    <name type="scientific">Diphasiastrum complanatum</name>
    <name type="common">Issler's clubmoss</name>
    <name type="synonym">Lycopodium complanatum</name>
    <dbReference type="NCBI Taxonomy" id="34168"/>
    <lineage>
        <taxon>Eukaryota</taxon>
        <taxon>Viridiplantae</taxon>
        <taxon>Streptophyta</taxon>
        <taxon>Embryophyta</taxon>
        <taxon>Tracheophyta</taxon>
        <taxon>Lycopodiopsida</taxon>
        <taxon>Lycopodiales</taxon>
        <taxon>Lycopodiaceae</taxon>
        <taxon>Lycopodioideae</taxon>
        <taxon>Diphasiastrum</taxon>
    </lineage>
</organism>
<proteinExistence type="predicted"/>
<sequence length="589" mass="64791">MAMAASKLKAFKDAMLPEPSFQSWPAYRSALRNTGLRFRERVFARTSVQAEVEDITLRSKNKLTKSLNWWDLLWLSIGAVVGAGIFVVTGEQARDVVGPGIIISNVVAGISSMLSVFCYTEFSIEVPVAGGSYAFLRVEMGEFVAFIAAGNILLEYLIGQGAIARAWTSYFATLINKEPDQLRIHTNLANNFNLLDPIAAIVIWISGLAVIFSTRVTSTLNWIASLVNMVVIGFVICGGLTHADIANFRPFLPFGVKGIFSAAAIVYFAYLGFDAVATMAEETKNPARDIPIGLLGSMSIVTVIYCLMALALCLMQKYSDLNKDAPFSFAFRAVGWRWAQYLVALGALKGMTTVLLVGNVSQARYITHMARTHMISPWFAHVNASTHTPIRATVVMLLLASIIGFFTSLGTLTSLLSISTLTIFMLVAVALIIRRYYIPEQTPPATLRLLISLLLIIIAASIGISAYWALSSGWIPHIILFTIWFAATFSIWFFIPRVRQPKVWGVPLVPWIPSLSIGINIFLLGSVDRDSYIRFGVMTVIILLYYICFGLHATYDAAMEIEKGPADSELQAKSFPTDQQAEKDVNEAP</sequence>